<protein>
    <submittedName>
        <fullName evidence="2">Uncharacterized protein</fullName>
    </submittedName>
</protein>
<evidence type="ECO:0000313" key="1">
    <source>
        <dbReference type="EMBL" id="GAG43406.1"/>
    </source>
</evidence>
<evidence type="ECO:0000313" key="2">
    <source>
        <dbReference type="EMBL" id="GAG43459.1"/>
    </source>
</evidence>
<dbReference type="EMBL" id="BARS01057853">
    <property type="protein sequence ID" value="GAG43406.1"/>
    <property type="molecule type" value="Genomic_DNA"/>
</dbReference>
<organism evidence="2">
    <name type="scientific">marine sediment metagenome</name>
    <dbReference type="NCBI Taxonomy" id="412755"/>
    <lineage>
        <taxon>unclassified sequences</taxon>
        <taxon>metagenomes</taxon>
        <taxon>ecological metagenomes</taxon>
    </lineage>
</organism>
<gene>
    <name evidence="1" type="ORF">S01H1_84648</name>
    <name evidence="2" type="ORF">S01H1_84657</name>
</gene>
<sequence>GLGQGHNQKKDTHTLDFDVTLFLGLKQWTSLIFHFAKICLEFPFGQQPVNFCPITFEVPENYWKKFFGTTTIPRGVKVKRFLSSFGL</sequence>
<dbReference type="EMBL" id="BARS01057860">
    <property type="protein sequence ID" value="GAG43459.1"/>
    <property type="molecule type" value="Genomic_DNA"/>
</dbReference>
<feature type="non-terminal residue" evidence="2">
    <location>
        <position position="1"/>
    </location>
</feature>
<comment type="caution">
    <text evidence="2">The sequence shown here is derived from an EMBL/GenBank/DDBJ whole genome shotgun (WGS) entry which is preliminary data.</text>
</comment>
<accession>X0XJY6</accession>
<name>X0XJY6_9ZZZZ</name>
<dbReference type="AlphaFoldDB" id="X0XJY6"/>
<reference evidence="2" key="1">
    <citation type="journal article" date="2014" name="Front. Microbiol.">
        <title>High frequency of phylogenetically diverse reductive dehalogenase-homologous genes in deep subseafloor sedimentary metagenomes.</title>
        <authorList>
            <person name="Kawai M."/>
            <person name="Futagami T."/>
            <person name="Toyoda A."/>
            <person name="Takaki Y."/>
            <person name="Nishi S."/>
            <person name="Hori S."/>
            <person name="Arai W."/>
            <person name="Tsubouchi T."/>
            <person name="Morono Y."/>
            <person name="Uchiyama I."/>
            <person name="Ito T."/>
            <person name="Fujiyama A."/>
            <person name="Inagaki F."/>
            <person name="Takami H."/>
        </authorList>
    </citation>
    <scope>NUCLEOTIDE SEQUENCE</scope>
    <source>
        <strain evidence="2">Expedition CK06-06</strain>
    </source>
</reference>
<proteinExistence type="predicted"/>